<dbReference type="GO" id="GO:0004643">
    <property type="term" value="F:phosphoribosylaminoimidazolecarboxamide formyltransferase activity"/>
    <property type="evidence" value="ECO:0007669"/>
    <property type="project" value="InterPro"/>
</dbReference>
<organism evidence="2 3">
    <name type="scientific">Candidatus Kaiserbacteria bacterium RIFCSPHIGHO2_12_FULL_53_13</name>
    <dbReference type="NCBI Taxonomy" id="1798502"/>
    <lineage>
        <taxon>Bacteria</taxon>
        <taxon>Candidatus Kaiseribacteriota</taxon>
    </lineage>
</organism>
<dbReference type="GO" id="GO:0003937">
    <property type="term" value="F:IMP cyclohydrolase activity"/>
    <property type="evidence" value="ECO:0007669"/>
    <property type="project" value="InterPro"/>
</dbReference>
<gene>
    <name evidence="2" type="ORF">A3F27_02580</name>
</gene>
<sequence>MKSKLKYGENPHQSATSSYAPTSDPLAIQKFKRLDGKTFVGVETSWISLTDLGRLIQVAERFANAYRKNIGSALPHFAALVKHGNPCGAAFGKDPAAVARDVWKGDPQAAFGGCLIATFPFTKKIAEALAEGNGGKMPFLSAIAAPSFEKGITESIGAKSKSTHFIVNKALAKIPARLSSHREVKSVRDVVLEQTPPQFVPDFSKTAHNGSALSGNEKKRVISDLSLAYAVCSASTSNTVTLVRDGMLVGNAVGQQKRVGSAKLALQLAHENGHDTKGAVAVSDSYFPFPDGVEVLAKDGIRAIYATSGSVRDNEVFARAAELGVSMFTVPDKEGRMFAGH</sequence>
<reference evidence="2 3" key="1">
    <citation type="journal article" date="2016" name="Nat. Commun.">
        <title>Thousands of microbial genomes shed light on interconnected biogeochemical processes in an aquifer system.</title>
        <authorList>
            <person name="Anantharaman K."/>
            <person name="Brown C.T."/>
            <person name="Hug L.A."/>
            <person name="Sharon I."/>
            <person name="Castelle C.J."/>
            <person name="Probst A.J."/>
            <person name="Thomas B.C."/>
            <person name="Singh A."/>
            <person name="Wilkins M.J."/>
            <person name="Karaoz U."/>
            <person name="Brodie E.L."/>
            <person name="Williams K.H."/>
            <person name="Hubbard S.S."/>
            <person name="Banfield J.F."/>
        </authorList>
    </citation>
    <scope>NUCLEOTIDE SEQUENCE [LARGE SCALE GENOMIC DNA]</scope>
</reference>
<dbReference type="SMART" id="SM00798">
    <property type="entry name" value="AICARFT_IMPCHas"/>
    <property type="match status" value="1"/>
</dbReference>
<evidence type="ECO:0008006" key="4">
    <source>
        <dbReference type="Google" id="ProtNLM"/>
    </source>
</evidence>
<dbReference type="GO" id="GO:0006189">
    <property type="term" value="P:'de novo' IMP biosynthetic process"/>
    <property type="evidence" value="ECO:0007669"/>
    <property type="project" value="TreeGrafter"/>
</dbReference>
<dbReference type="AlphaFoldDB" id="A0A1F6E8G3"/>
<proteinExistence type="predicted"/>
<protein>
    <recommendedName>
        <fullName evidence="4">IMP cyclohydrolase</fullName>
    </recommendedName>
</protein>
<comment type="caution">
    <text evidence="2">The sequence shown here is derived from an EMBL/GenBank/DDBJ whole genome shotgun (WGS) entry which is preliminary data.</text>
</comment>
<dbReference type="EMBL" id="MFLP01000026">
    <property type="protein sequence ID" value="OGG70005.1"/>
    <property type="molecule type" value="Genomic_DNA"/>
</dbReference>
<evidence type="ECO:0000313" key="3">
    <source>
        <dbReference type="Proteomes" id="UP000176689"/>
    </source>
</evidence>
<feature type="region of interest" description="Disordered" evidence="1">
    <location>
        <begin position="1"/>
        <end position="21"/>
    </location>
</feature>
<dbReference type="PANTHER" id="PTHR11692:SF0">
    <property type="entry name" value="BIFUNCTIONAL PURINE BIOSYNTHESIS PROTEIN ATIC"/>
    <property type="match status" value="1"/>
</dbReference>
<dbReference type="GO" id="GO:0005829">
    <property type="term" value="C:cytosol"/>
    <property type="evidence" value="ECO:0007669"/>
    <property type="project" value="TreeGrafter"/>
</dbReference>
<dbReference type="InterPro" id="IPR016193">
    <property type="entry name" value="Cytidine_deaminase-like"/>
</dbReference>
<dbReference type="PANTHER" id="PTHR11692">
    <property type="entry name" value="BIFUNCTIONAL PURINE BIOSYNTHESIS PROTEIN PURH"/>
    <property type="match status" value="1"/>
</dbReference>
<evidence type="ECO:0000313" key="2">
    <source>
        <dbReference type="EMBL" id="OGG70005.1"/>
    </source>
</evidence>
<evidence type="ECO:0000256" key="1">
    <source>
        <dbReference type="SAM" id="MobiDB-lite"/>
    </source>
</evidence>
<dbReference type="Proteomes" id="UP000176689">
    <property type="component" value="Unassembled WGS sequence"/>
</dbReference>
<accession>A0A1F6E8G3</accession>
<dbReference type="Pfam" id="PF01808">
    <property type="entry name" value="AICARFT_IMPCHas"/>
    <property type="match status" value="1"/>
</dbReference>
<feature type="compositionally biased region" description="Polar residues" evidence="1">
    <location>
        <begin position="11"/>
        <end position="21"/>
    </location>
</feature>
<dbReference type="InterPro" id="IPR002695">
    <property type="entry name" value="PurH-like"/>
</dbReference>
<dbReference type="Gene3D" id="3.40.140.20">
    <property type="match status" value="2"/>
</dbReference>
<dbReference type="InterPro" id="IPR024051">
    <property type="entry name" value="AICAR_Tfase_dup_dom_sf"/>
</dbReference>
<name>A0A1F6E8G3_9BACT</name>
<dbReference type="SUPFAM" id="SSF53927">
    <property type="entry name" value="Cytidine deaminase-like"/>
    <property type="match status" value="1"/>
</dbReference>